<dbReference type="VEuPathDB" id="VectorBase:ASIC004952"/>
<proteinExistence type="predicted"/>
<dbReference type="EMBL" id="ATLV01013363">
    <property type="status" value="NOT_ANNOTATED_CDS"/>
    <property type="molecule type" value="Genomic_DNA"/>
</dbReference>
<accession>A0A084VIJ4</accession>
<evidence type="ECO:0000313" key="1">
    <source>
        <dbReference type="EMBL" id="KFB37788.1"/>
    </source>
</evidence>
<organism evidence="1">
    <name type="scientific">Anopheles sinensis</name>
    <name type="common">Mosquito</name>
    <dbReference type="NCBI Taxonomy" id="74873"/>
    <lineage>
        <taxon>Eukaryota</taxon>
        <taxon>Metazoa</taxon>
        <taxon>Ecdysozoa</taxon>
        <taxon>Arthropoda</taxon>
        <taxon>Hexapoda</taxon>
        <taxon>Insecta</taxon>
        <taxon>Pterygota</taxon>
        <taxon>Neoptera</taxon>
        <taxon>Endopterygota</taxon>
        <taxon>Diptera</taxon>
        <taxon>Nematocera</taxon>
        <taxon>Culicoidea</taxon>
        <taxon>Culicidae</taxon>
        <taxon>Anophelinae</taxon>
        <taxon>Anopheles</taxon>
    </lineage>
</organism>
<dbReference type="EMBL" id="KE524854">
    <property type="protein sequence ID" value="KFB37788.1"/>
    <property type="molecule type" value="Genomic_DNA"/>
</dbReference>
<keyword evidence="3" id="KW-1185">Reference proteome</keyword>
<name>A0A084VIJ4_ANOSI</name>
<reference evidence="2" key="2">
    <citation type="submission" date="2020-05" db="UniProtKB">
        <authorList>
            <consortium name="EnsemblMetazoa"/>
        </authorList>
    </citation>
    <scope>IDENTIFICATION</scope>
</reference>
<evidence type="ECO:0000313" key="3">
    <source>
        <dbReference type="Proteomes" id="UP000030765"/>
    </source>
</evidence>
<dbReference type="EnsemblMetazoa" id="ASIC004952-RA">
    <property type="protein sequence ID" value="ASIC004952-PA"/>
    <property type="gene ID" value="ASIC004952"/>
</dbReference>
<gene>
    <name evidence="1" type="ORF">ZHAS_00004952</name>
</gene>
<reference evidence="1 3" key="1">
    <citation type="journal article" date="2014" name="BMC Genomics">
        <title>Genome sequence of Anopheles sinensis provides insight into genetics basis of mosquito competence for malaria parasites.</title>
        <authorList>
            <person name="Zhou D."/>
            <person name="Zhang D."/>
            <person name="Ding G."/>
            <person name="Shi L."/>
            <person name="Hou Q."/>
            <person name="Ye Y."/>
            <person name="Xu Y."/>
            <person name="Zhou H."/>
            <person name="Xiong C."/>
            <person name="Li S."/>
            <person name="Yu J."/>
            <person name="Hong S."/>
            <person name="Yu X."/>
            <person name="Zou P."/>
            <person name="Chen C."/>
            <person name="Chang X."/>
            <person name="Wang W."/>
            <person name="Lv Y."/>
            <person name="Sun Y."/>
            <person name="Ma L."/>
            <person name="Shen B."/>
            <person name="Zhu C."/>
        </authorList>
    </citation>
    <scope>NUCLEOTIDE SEQUENCE [LARGE SCALE GENOMIC DNA]</scope>
</reference>
<evidence type="ECO:0000313" key="2">
    <source>
        <dbReference type="EnsemblMetazoa" id="ASIC004952-PA"/>
    </source>
</evidence>
<protein>
    <submittedName>
        <fullName evidence="1 2">Methionine sulfoxide reductase B</fullName>
    </submittedName>
</protein>
<sequence length="114" mass="12961">MRWWKQPRLELLAIGERLIHQISLQIAFAGRRCRCCLTVLLHDDIRGPRQPSEIGTSFNGAGWPSLDTSVVGHAEFEANETPREGKSRPTVTADQKQRNVRIINYLERNHGASE</sequence>
<dbReference type="Proteomes" id="UP000030765">
    <property type="component" value="Unassembled WGS sequence"/>
</dbReference>
<dbReference type="AlphaFoldDB" id="A0A084VIJ4"/>